<dbReference type="GO" id="GO:0008374">
    <property type="term" value="F:O-acyltransferase activity"/>
    <property type="evidence" value="ECO:0007669"/>
    <property type="project" value="InterPro"/>
</dbReference>
<proteinExistence type="inferred from homology"/>
<evidence type="ECO:0000256" key="2">
    <source>
        <dbReference type="ARBA" id="ARBA00007937"/>
    </source>
</evidence>
<gene>
    <name evidence="7" type="ORF">D0Z08_01085</name>
</gene>
<dbReference type="PANTHER" id="PTHR12563">
    <property type="entry name" value="GLYCEROL-3-PHOSPHATE ACYLTRANSFERASE"/>
    <property type="match status" value="1"/>
</dbReference>
<accession>A0A417Y725</accession>
<dbReference type="OrthoDB" id="335193at2"/>
<comment type="subcellular location">
    <subcellularLocation>
        <location evidence="1">Endomembrane system</location>
        <topology evidence="1">Peripheral membrane protein</topology>
    </subcellularLocation>
</comment>
<evidence type="ECO:0000313" key="8">
    <source>
        <dbReference type="Proteomes" id="UP000283644"/>
    </source>
</evidence>
<dbReference type="Pfam" id="PF19277">
    <property type="entry name" value="GPAT_C"/>
    <property type="match status" value="1"/>
</dbReference>
<keyword evidence="5 7" id="KW-0012">Acyltransferase</keyword>
<comment type="similarity">
    <text evidence="2">Belongs to the GPAT/DAPAT family.</text>
</comment>
<dbReference type="InterPro" id="IPR002123">
    <property type="entry name" value="Plipid/glycerol_acylTrfase"/>
</dbReference>
<comment type="caution">
    <text evidence="7">The sequence shown here is derived from an EMBL/GenBank/DDBJ whole genome shotgun (WGS) entry which is preliminary data.</text>
</comment>
<feature type="domain" description="Phospholipid/glycerol acyltransferase" evidence="6">
    <location>
        <begin position="98"/>
        <end position="225"/>
    </location>
</feature>
<keyword evidence="8" id="KW-1185">Reference proteome</keyword>
<dbReference type="RefSeq" id="WP_118921810.1">
    <property type="nucleotide sequence ID" value="NZ_QXGH01000009.1"/>
</dbReference>
<organism evidence="7 8">
    <name type="scientific">Nocardioides immobilis</name>
    <dbReference type="NCBI Taxonomy" id="2049295"/>
    <lineage>
        <taxon>Bacteria</taxon>
        <taxon>Bacillati</taxon>
        <taxon>Actinomycetota</taxon>
        <taxon>Actinomycetes</taxon>
        <taxon>Propionibacteriales</taxon>
        <taxon>Nocardioidaceae</taxon>
        <taxon>Nocardioides</taxon>
    </lineage>
</organism>
<keyword evidence="4" id="KW-0472">Membrane</keyword>
<dbReference type="CDD" id="cd07993">
    <property type="entry name" value="LPLAT_DHAPAT-like"/>
    <property type="match status" value="1"/>
</dbReference>
<dbReference type="AlphaFoldDB" id="A0A417Y725"/>
<dbReference type="GO" id="GO:0012505">
    <property type="term" value="C:endomembrane system"/>
    <property type="evidence" value="ECO:0007669"/>
    <property type="project" value="UniProtKB-SubCell"/>
</dbReference>
<dbReference type="SUPFAM" id="SSF69593">
    <property type="entry name" value="Glycerol-3-phosphate (1)-acyltransferase"/>
    <property type="match status" value="1"/>
</dbReference>
<dbReference type="PANTHER" id="PTHR12563:SF17">
    <property type="entry name" value="DIHYDROXYACETONE PHOSPHATE ACYLTRANSFERASE"/>
    <property type="match status" value="1"/>
</dbReference>
<dbReference type="PIRSF" id="PIRSF000437">
    <property type="entry name" value="GPAT_DHAPAT"/>
    <property type="match status" value="1"/>
</dbReference>
<evidence type="ECO:0000256" key="5">
    <source>
        <dbReference type="ARBA" id="ARBA00023315"/>
    </source>
</evidence>
<reference evidence="7 8" key="1">
    <citation type="submission" date="2018-09" db="EMBL/GenBank/DDBJ databases">
        <title>Genome sequencing of Nocardioides immobilis CCTCC AB 2017083 for comparison to Nocardioides silvaticus.</title>
        <authorList>
            <person name="Li C."/>
            <person name="Wang G."/>
        </authorList>
    </citation>
    <scope>NUCLEOTIDE SEQUENCE [LARGE SCALE GENOMIC DNA]</scope>
    <source>
        <strain evidence="7 8">CCTCC AB 2017083</strain>
    </source>
</reference>
<protein>
    <submittedName>
        <fullName evidence="7">Acyltransferase</fullName>
    </submittedName>
</protein>
<evidence type="ECO:0000256" key="1">
    <source>
        <dbReference type="ARBA" id="ARBA00004184"/>
    </source>
</evidence>
<dbReference type="InterPro" id="IPR022284">
    <property type="entry name" value="GPAT/DHAPAT"/>
</dbReference>
<dbReference type="GO" id="GO:0005886">
    <property type="term" value="C:plasma membrane"/>
    <property type="evidence" value="ECO:0007669"/>
    <property type="project" value="TreeGrafter"/>
</dbReference>
<dbReference type="EMBL" id="QXGH01000009">
    <property type="protein sequence ID" value="RHW28500.1"/>
    <property type="molecule type" value="Genomic_DNA"/>
</dbReference>
<evidence type="ECO:0000256" key="4">
    <source>
        <dbReference type="ARBA" id="ARBA00023136"/>
    </source>
</evidence>
<dbReference type="SMART" id="SM00563">
    <property type="entry name" value="PlsC"/>
    <property type="match status" value="1"/>
</dbReference>
<keyword evidence="3 7" id="KW-0808">Transferase</keyword>
<dbReference type="InterPro" id="IPR045520">
    <property type="entry name" value="GPAT/DHAPAT_C"/>
</dbReference>
<dbReference type="Proteomes" id="UP000283644">
    <property type="component" value="Unassembled WGS sequence"/>
</dbReference>
<evidence type="ECO:0000313" key="7">
    <source>
        <dbReference type="EMBL" id="RHW28500.1"/>
    </source>
</evidence>
<evidence type="ECO:0000259" key="6">
    <source>
        <dbReference type="SMART" id="SM00563"/>
    </source>
</evidence>
<evidence type="ECO:0000256" key="3">
    <source>
        <dbReference type="ARBA" id="ARBA00022679"/>
    </source>
</evidence>
<dbReference type="InterPro" id="IPR041728">
    <property type="entry name" value="GPAT/DHAPAT_LPLAT"/>
</dbReference>
<dbReference type="GO" id="GO:0006629">
    <property type="term" value="P:lipid metabolic process"/>
    <property type="evidence" value="ECO:0007669"/>
    <property type="project" value="InterPro"/>
</dbReference>
<name>A0A417Y725_9ACTN</name>
<sequence>MTLPFWSSRASGSSLVSSLLESPDFDAQVDELTASLQRDRRAVAGEVAECYRELSATHDPRFVDSWHRLGNWMLRGYDRLLDEEGLAGLRALDREHSLVFLVSHRSYLDEWAIPPALVEQGVHQPFGFAGANLDFFPLGSVARRTGMVHIRRSTSDQPVYKSALRSFMRHLVGSRSNLIWSIEGGRTRTGKLRPPRLGLLRYVVDAVDELDSANVLLVPVSILYDQLPTHEIGLMTDEARGQGKKPEDLKWFLGYLRGLRTRLGRVYVDFGDPIPLRSRLAELRTEGSAESTAVERIAVEVSHGINMATPVMPTAAVCIALLAADRALTLDEVLTTIEPLAAYLESRRWPTAGAANLTDRATVRRALQDLVKSGVLTSFKGDTTVWGVGPKQHLVAAVYRNSAIHVLVERSILELVLLRAAEDGADAALDPLDDAFRMRDLLKFEFFFPPREQFAANLRAELELTDPEAGIAFEDLGATDAADRLTRFDGFTAAPLMLRPFIDAYSVVAHQLSQLGESGDFDEERFLDRCLVVGQQWALQREIASEESASGEMFMTALRLARHLGLVESDAPDLAERRAAFEREIVGIRDRIERLARLGSPAPLTPTISRRPIPTLNGAYAARDR</sequence>
<dbReference type="Pfam" id="PF01553">
    <property type="entry name" value="Acyltransferase"/>
    <property type="match status" value="1"/>
</dbReference>